<dbReference type="Pfam" id="PF00389">
    <property type="entry name" value="2-Hacid_dh"/>
    <property type="match status" value="1"/>
</dbReference>
<dbReference type="SUPFAM" id="SSF51735">
    <property type="entry name" value="NAD(P)-binding Rossmann-fold domains"/>
    <property type="match status" value="1"/>
</dbReference>
<dbReference type="AlphaFoldDB" id="A0A517R2M8"/>
<dbReference type="InterPro" id="IPR029752">
    <property type="entry name" value="D-isomer_DH_CS1"/>
</dbReference>
<comment type="catalytic activity">
    <reaction evidence="3">
        <text>(R)-glycerate + NADP(+) = 3-hydroxypyruvate + NADPH + H(+)</text>
        <dbReference type="Rhea" id="RHEA:18657"/>
        <dbReference type="ChEBI" id="CHEBI:15378"/>
        <dbReference type="ChEBI" id="CHEBI:16659"/>
        <dbReference type="ChEBI" id="CHEBI:17180"/>
        <dbReference type="ChEBI" id="CHEBI:57783"/>
        <dbReference type="ChEBI" id="CHEBI:58349"/>
        <dbReference type="EC" id="1.1.1.81"/>
    </reaction>
</comment>
<dbReference type="InterPro" id="IPR036291">
    <property type="entry name" value="NAD(P)-bd_dom_sf"/>
</dbReference>
<dbReference type="GO" id="GO:0030267">
    <property type="term" value="F:glyoxylate reductase (NADPH) activity"/>
    <property type="evidence" value="ECO:0007669"/>
    <property type="project" value="UniProtKB-EC"/>
</dbReference>
<evidence type="ECO:0000313" key="13">
    <source>
        <dbReference type="Proteomes" id="UP000317318"/>
    </source>
</evidence>
<dbReference type="PANTHER" id="PTHR10996">
    <property type="entry name" value="2-HYDROXYACID DEHYDROGENASE-RELATED"/>
    <property type="match status" value="1"/>
</dbReference>
<dbReference type="EC" id="1.1.1.79" evidence="6"/>
<dbReference type="GO" id="GO:0008465">
    <property type="term" value="F:hydroxypyruvate reductase (NADH) activity"/>
    <property type="evidence" value="ECO:0007669"/>
    <property type="project" value="RHEA"/>
</dbReference>
<evidence type="ECO:0000256" key="4">
    <source>
        <dbReference type="ARBA" id="ARBA00052769"/>
    </source>
</evidence>
<evidence type="ECO:0000313" key="12">
    <source>
        <dbReference type="EMBL" id="QDT38139.1"/>
    </source>
</evidence>
<evidence type="ECO:0000256" key="9">
    <source>
        <dbReference type="RuleBase" id="RU003719"/>
    </source>
</evidence>
<organism evidence="12 13">
    <name type="scientific">Stratiformator vulcanicus</name>
    <dbReference type="NCBI Taxonomy" id="2527980"/>
    <lineage>
        <taxon>Bacteria</taxon>
        <taxon>Pseudomonadati</taxon>
        <taxon>Planctomycetota</taxon>
        <taxon>Planctomycetia</taxon>
        <taxon>Planctomycetales</taxon>
        <taxon>Planctomycetaceae</taxon>
        <taxon>Stratiformator</taxon>
    </lineage>
</organism>
<keyword evidence="12" id="KW-0670">Pyruvate</keyword>
<evidence type="ECO:0000256" key="7">
    <source>
        <dbReference type="ARBA" id="ARBA00066674"/>
    </source>
</evidence>
<reference evidence="12 13" key="1">
    <citation type="submission" date="2019-02" db="EMBL/GenBank/DDBJ databases">
        <title>Deep-cultivation of Planctomycetes and their phenomic and genomic characterization uncovers novel biology.</title>
        <authorList>
            <person name="Wiegand S."/>
            <person name="Jogler M."/>
            <person name="Boedeker C."/>
            <person name="Pinto D."/>
            <person name="Vollmers J."/>
            <person name="Rivas-Marin E."/>
            <person name="Kohn T."/>
            <person name="Peeters S.H."/>
            <person name="Heuer A."/>
            <person name="Rast P."/>
            <person name="Oberbeckmann S."/>
            <person name="Bunk B."/>
            <person name="Jeske O."/>
            <person name="Meyerdierks A."/>
            <person name="Storesund J.E."/>
            <person name="Kallscheuer N."/>
            <person name="Luecker S."/>
            <person name="Lage O.M."/>
            <person name="Pohl T."/>
            <person name="Merkel B.J."/>
            <person name="Hornburger P."/>
            <person name="Mueller R.-W."/>
            <person name="Bruemmer F."/>
            <person name="Labrenz M."/>
            <person name="Spormann A.M."/>
            <person name="Op den Camp H."/>
            <person name="Overmann J."/>
            <person name="Amann R."/>
            <person name="Jetten M.S.M."/>
            <person name="Mascher T."/>
            <person name="Medema M.H."/>
            <person name="Devos D.P."/>
            <person name="Kaster A.-K."/>
            <person name="Ovreas L."/>
            <person name="Rohde M."/>
            <person name="Galperin M.Y."/>
            <person name="Jogler C."/>
        </authorList>
    </citation>
    <scope>NUCLEOTIDE SEQUENCE [LARGE SCALE GENOMIC DNA]</scope>
    <source>
        <strain evidence="12 13">Pan189</strain>
    </source>
</reference>
<evidence type="ECO:0000256" key="3">
    <source>
        <dbReference type="ARBA" id="ARBA00052239"/>
    </source>
</evidence>
<proteinExistence type="inferred from homology"/>
<keyword evidence="13" id="KW-1185">Reference proteome</keyword>
<dbReference type="InterPro" id="IPR050223">
    <property type="entry name" value="D-isomer_2-hydroxyacid_DH"/>
</dbReference>
<accession>A0A517R2M8</accession>
<comment type="similarity">
    <text evidence="5">Belongs to the D-isomer specific 2-hydroxyacid dehydrogenase family. GhrB subfamily.</text>
</comment>
<dbReference type="CDD" id="cd05301">
    <property type="entry name" value="GDH"/>
    <property type="match status" value="1"/>
</dbReference>
<name>A0A517R2M8_9PLAN</name>
<dbReference type="PROSITE" id="PS00065">
    <property type="entry name" value="D_2_HYDROXYACID_DH_1"/>
    <property type="match status" value="1"/>
</dbReference>
<dbReference type="EMBL" id="CP036268">
    <property type="protein sequence ID" value="QDT38139.1"/>
    <property type="molecule type" value="Genomic_DNA"/>
</dbReference>
<dbReference type="SUPFAM" id="SSF52283">
    <property type="entry name" value="Formate/glycerate dehydrogenase catalytic domain-like"/>
    <property type="match status" value="1"/>
</dbReference>
<gene>
    <name evidence="12" type="primary">ghrB</name>
    <name evidence="12" type="ORF">Pan189_25290</name>
</gene>
<dbReference type="Gene3D" id="3.40.50.720">
    <property type="entry name" value="NAD(P)-binding Rossmann-like Domain"/>
    <property type="match status" value="2"/>
</dbReference>
<sequence length="328" mass="35447">MAEDSKRRVFVSRRIPENGLERLRTLCDVDIWEGDLPPDRETLCTRAAGCHGVLSMLSDAIDPDFMDRVGPQLQVVSNYAVGFNNIDVEEATRRGIRVGNTPGVLTDATADIAFALLINCARRISESERSVHDGKWKTWEPLGFIGLDLVGKTIGIVGLGRIGQAMARRCHGGWGMDVLYTSRSSKPEAEGEFDADYVSMDELLTRSDFISVHCDLNNSTSGLFDASAFQKMKSTAVFINTARGSIHNQNDLAAALTNGEIAAAGLDVTDPEPIPADDPLLDLQNCVVIPHIGSATVDTRAAMADIAAENVLRALADEPMPHCVNPPS</sequence>
<dbReference type="PANTHER" id="PTHR10996:SF277">
    <property type="entry name" value="GLYOXYLATE REDUCTASE_HYDROXYPYRUVATE REDUCTASE"/>
    <property type="match status" value="1"/>
</dbReference>
<evidence type="ECO:0000256" key="1">
    <source>
        <dbReference type="ARBA" id="ARBA00023002"/>
    </source>
</evidence>
<comment type="catalytic activity">
    <reaction evidence="4">
        <text>glycolate + NADP(+) = glyoxylate + NADPH + H(+)</text>
        <dbReference type="Rhea" id="RHEA:10992"/>
        <dbReference type="ChEBI" id="CHEBI:15378"/>
        <dbReference type="ChEBI" id="CHEBI:29805"/>
        <dbReference type="ChEBI" id="CHEBI:36655"/>
        <dbReference type="ChEBI" id="CHEBI:57783"/>
        <dbReference type="ChEBI" id="CHEBI:58349"/>
        <dbReference type="EC" id="1.1.1.79"/>
    </reaction>
</comment>
<evidence type="ECO:0000259" key="11">
    <source>
        <dbReference type="Pfam" id="PF02826"/>
    </source>
</evidence>
<evidence type="ECO:0000256" key="6">
    <source>
        <dbReference type="ARBA" id="ARBA00066661"/>
    </source>
</evidence>
<dbReference type="GO" id="GO:0051287">
    <property type="term" value="F:NAD binding"/>
    <property type="evidence" value="ECO:0007669"/>
    <property type="project" value="InterPro"/>
</dbReference>
<dbReference type="GO" id="GO:0120509">
    <property type="term" value="F:hydroxypyruvate reductase (NADPH) activity"/>
    <property type="evidence" value="ECO:0007669"/>
    <property type="project" value="RHEA"/>
</dbReference>
<dbReference type="InterPro" id="IPR006140">
    <property type="entry name" value="D-isomer_DH_NAD-bd"/>
</dbReference>
<dbReference type="InterPro" id="IPR006139">
    <property type="entry name" value="D-isomer_2_OHA_DH_cat_dom"/>
</dbReference>
<evidence type="ECO:0000256" key="5">
    <source>
        <dbReference type="ARBA" id="ARBA00061278"/>
    </source>
</evidence>
<dbReference type="OrthoDB" id="277029at2"/>
<feature type="domain" description="D-isomer specific 2-hydroxyacid dehydrogenase NAD-binding" evidence="11">
    <location>
        <begin position="114"/>
        <end position="293"/>
    </location>
</feature>
<dbReference type="GO" id="GO:0005829">
    <property type="term" value="C:cytosol"/>
    <property type="evidence" value="ECO:0007669"/>
    <property type="project" value="TreeGrafter"/>
</dbReference>
<dbReference type="Pfam" id="PF02826">
    <property type="entry name" value="2-Hacid_dh_C"/>
    <property type="match status" value="1"/>
</dbReference>
<comment type="catalytic activity">
    <reaction evidence="2">
        <text>(R)-glycerate + NAD(+) = 3-hydroxypyruvate + NADH + H(+)</text>
        <dbReference type="Rhea" id="RHEA:17905"/>
        <dbReference type="ChEBI" id="CHEBI:15378"/>
        <dbReference type="ChEBI" id="CHEBI:16659"/>
        <dbReference type="ChEBI" id="CHEBI:17180"/>
        <dbReference type="ChEBI" id="CHEBI:57540"/>
        <dbReference type="ChEBI" id="CHEBI:57945"/>
        <dbReference type="EC" id="1.1.1.81"/>
    </reaction>
</comment>
<dbReference type="EC" id="1.1.1.81" evidence="7"/>
<evidence type="ECO:0000256" key="2">
    <source>
        <dbReference type="ARBA" id="ARBA00051801"/>
    </source>
</evidence>
<keyword evidence="1 9" id="KW-0560">Oxidoreductase</keyword>
<dbReference type="FunFam" id="3.40.50.720:FF:000026">
    <property type="entry name" value="Glyoxylate/hydroxypyruvate reductase B"/>
    <property type="match status" value="1"/>
</dbReference>
<protein>
    <recommendedName>
        <fullName evidence="8">Glyoxylate/hydroxypyruvate reductase B</fullName>
        <ecNumber evidence="6">1.1.1.79</ecNumber>
        <ecNumber evidence="7">1.1.1.81</ecNumber>
    </recommendedName>
</protein>
<dbReference type="KEGG" id="svp:Pan189_25290"/>
<evidence type="ECO:0000259" key="10">
    <source>
        <dbReference type="Pfam" id="PF00389"/>
    </source>
</evidence>
<evidence type="ECO:0000256" key="8">
    <source>
        <dbReference type="ARBA" id="ARBA00073362"/>
    </source>
</evidence>
<dbReference type="Proteomes" id="UP000317318">
    <property type="component" value="Chromosome"/>
</dbReference>
<feature type="domain" description="D-isomer specific 2-hydroxyacid dehydrogenase catalytic" evidence="10">
    <location>
        <begin position="9"/>
        <end position="325"/>
    </location>
</feature>